<evidence type="ECO:0000256" key="9">
    <source>
        <dbReference type="ARBA" id="ARBA00022679"/>
    </source>
</evidence>
<dbReference type="HAMAP" id="MF_00051">
    <property type="entry name" value="SHMT"/>
    <property type="match status" value="1"/>
</dbReference>
<dbReference type="OMA" id="CQFANVQ"/>
<keyword evidence="14" id="KW-1185">Reference proteome</keyword>
<dbReference type="SUPFAM" id="SSF53383">
    <property type="entry name" value="PLP-dependent transferases"/>
    <property type="match status" value="1"/>
</dbReference>
<evidence type="ECO:0000256" key="5">
    <source>
        <dbReference type="ARBA" id="ARBA00012256"/>
    </source>
</evidence>
<sequence length="640" mass="71428">MPNLLESCVTYFGTKDLYVIFGIQKSADANEINKAYRKLSLKVHPDRVAKKEQEEATEKFKVVGQIHSILCDPDKRALYDETGIIATEDLTDFEDKDWYSYWRLIFNNITTEQLVEYEKKYKDSRKKFTANKLTVNAQYYFPQNRGPVIIDHPTLSSKENIPAKNVQIKRLRNMGISDNILHQSVWDSDPELFEMMKDEKKRQRRGLELIASENFTSLAVLQCLSSCLHNKYSEGLPGQRYYGGNEFIDKVELLAQKRALEAFSLSNEEWGVNVQPYSGSPANLAVYTALLQPHDRIMGLDLPDGGHLTHGFMSAQKRVSATSIFFESFPYKVDPKTGLIDYDKLAEHARLFRPRVIIAGVSCYSRCLEYKRFREIANEVGAYLFADMAHVSGLIAAGVIPGPFEYCDVVSTTTHKTLRGPRAAVIFFRKGVKSTGKDGKPVYYDLETRVNNAVFPALQGGPHNNAIAGIATAMKQAATPQFKQYQAQVVANAKRLCAGLQSLGYQIATGGTDVHLVLVNVKPKGLTGAKAEFILDEVNIACNKNTVPGDKSPLNPSGIRLGTPALTTRGLKEPEIDRVVEFIDAALNLAVEAQKKSGPKLVDFKKEIVSNEEISGKVDALKKEVEAFAEQFPIPGYPDY</sequence>
<evidence type="ECO:0000256" key="2">
    <source>
        <dbReference type="ARBA" id="ARBA00002224"/>
    </source>
</evidence>
<evidence type="ECO:0000256" key="7">
    <source>
        <dbReference type="ARBA" id="ARBA00022553"/>
    </source>
</evidence>
<organism evidence="13 14">
    <name type="scientific">Cimex lectularius</name>
    <name type="common">Bed bug</name>
    <name type="synonym">Acanthia lectularia</name>
    <dbReference type="NCBI Taxonomy" id="79782"/>
    <lineage>
        <taxon>Eukaryota</taxon>
        <taxon>Metazoa</taxon>
        <taxon>Ecdysozoa</taxon>
        <taxon>Arthropoda</taxon>
        <taxon>Hexapoda</taxon>
        <taxon>Insecta</taxon>
        <taxon>Pterygota</taxon>
        <taxon>Neoptera</taxon>
        <taxon>Paraneoptera</taxon>
        <taxon>Hemiptera</taxon>
        <taxon>Heteroptera</taxon>
        <taxon>Panheteroptera</taxon>
        <taxon>Cimicomorpha</taxon>
        <taxon>Cimicidae</taxon>
        <taxon>Cimex</taxon>
    </lineage>
</organism>
<dbReference type="InterPro" id="IPR036869">
    <property type="entry name" value="J_dom_sf"/>
</dbReference>
<evidence type="ECO:0000256" key="10">
    <source>
        <dbReference type="ARBA" id="ARBA00022898"/>
    </source>
</evidence>
<dbReference type="Gene3D" id="3.40.640.10">
    <property type="entry name" value="Type I PLP-dependent aspartate aminotransferase-like (Major domain)"/>
    <property type="match status" value="1"/>
</dbReference>
<evidence type="ECO:0000256" key="11">
    <source>
        <dbReference type="RuleBase" id="RU000585"/>
    </source>
</evidence>
<dbReference type="InterPro" id="IPR015421">
    <property type="entry name" value="PyrdxlP-dep_Trfase_major"/>
</dbReference>
<dbReference type="GO" id="GO:0004372">
    <property type="term" value="F:glycine hydroxymethyltransferase activity"/>
    <property type="evidence" value="ECO:0007669"/>
    <property type="project" value="UniProtKB-EC"/>
</dbReference>
<dbReference type="PANTHER" id="PTHR11680">
    <property type="entry name" value="SERINE HYDROXYMETHYLTRANSFERASE"/>
    <property type="match status" value="1"/>
</dbReference>
<proteinExistence type="inferred from homology"/>
<dbReference type="KEGG" id="clec:106661863"/>
<dbReference type="GO" id="GO:0035999">
    <property type="term" value="P:tetrahydrofolate interconversion"/>
    <property type="evidence" value="ECO:0007669"/>
    <property type="project" value="UniProtKB-UniPathway"/>
</dbReference>
<dbReference type="PROSITE" id="PS50076">
    <property type="entry name" value="DNAJ_2"/>
    <property type="match status" value="1"/>
</dbReference>
<keyword evidence="9 11" id="KW-0808">Transferase</keyword>
<dbReference type="Gene3D" id="3.90.1150.10">
    <property type="entry name" value="Aspartate Aminotransferase, domain 1"/>
    <property type="match status" value="1"/>
</dbReference>
<dbReference type="UniPathway" id="UPA00193"/>
<evidence type="ECO:0000256" key="1">
    <source>
        <dbReference type="ARBA" id="ARBA00001933"/>
    </source>
</evidence>
<dbReference type="Pfam" id="PF00464">
    <property type="entry name" value="SHMT"/>
    <property type="match status" value="1"/>
</dbReference>
<dbReference type="AlphaFoldDB" id="A0A8I6R8Q0"/>
<keyword evidence="10 11" id="KW-0663">Pyridoxal phosphate</keyword>
<comment type="catalytic activity">
    <reaction evidence="11">
        <text>(6R)-5,10-methylene-5,6,7,8-tetrahydrofolate + glycine + H2O = (6S)-5,6,7,8-tetrahydrofolate + L-serine</text>
        <dbReference type="Rhea" id="RHEA:15481"/>
        <dbReference type="ChEBI" id="CHEBI:15377"/>
        <dbReference type="ChEBI" id="CHEBI:15636"/>
        <dbReference type="ChEBI" id="CHEBI:33384"/>
        <dbReference type="ChEBI" id="CHEBI:57305"/>
        <dbReference type="ChEBI" id="CHEBI:57453"/>
        <dbReference type="EC" id="2.1.2.1"/>
    </reaction>
</comment>
<dbReference type="PRINTS" id="PR00625">
    <property type="entry name" value="JDOMAIN"/>
</dbReference>
<evidence type="ECO:0000256" key="8">
    <source>
        <dbReference type="ARBA" id="ARBA00022563"/>
    </source>
</evidence>
<feature type="domain" description="J" evidence="12">
    <location>
        <begin position="16"/>
        <end position="83"/>
    </location>
</feature>
<evidence type="ECO:0000256" key="6">
    <source>
        <dbReference type="ARBA" id="ARBA00016846"/>
    </source>
</evidence>
<dbReference type="GO" id="GO:0005634">
    <property type="term" value="C:nucleus"/>
    <property type="evidence" value="ECO:0007669"/>
    <property type="project" value="TreeGrafter"/>
</dbReference>
<evidence type="ECO:0000256" key="4">
    <source>
        <dbReference type="ARBA" id="ARBA00006376"/>
    </source>
</evidence>
<evidence type="ECO:0000256" key="3">
    <source>
        <dbReference type="ARBA" id="ARBA00004777"/>
    </source>
</evidence>
<comment type="function">
    <text evidence="2 11">Interconversion of serine and glycine.</text>
</comment>
<name>A0A8I6R8Q0_CIMLE</name>
<dbReference type="SUPFAM" id="SSF46565">
    <property type="entry name" value="Chaperone J-domain"/>
    <property type="match status" value="1"/>
</dbReference>
<dbReference type="GO" id="GO:0005739">
    <property type="term" value="C:mitochondrion"/>
    <property type="evidence" value="ECO:0007669"/>
    <property type="project" value="TreeGrafter"/>
</dbReference>
<dbReference type="PROSITE" id="PS00636">
    <property type="entry name" value="DNAJ_1"/>
    <property type="match status" value="1"/>
</dbReference>
<dbReference type="EnsemblMetazoa" id="XM_014385576.2">
    <property type="protein sequence ID" value="XP_014241062.1"/>
    <property type="gene ID" value="LOC106661863"/>
</dbReference>
<dbReference type="Pfam" id="PF00226">
    <property type="entry name" value="DnaJ"/>
    <property type="match status" value="1"/>
</dbReference>
<comment type="similarity">
    <text evidence="4 11">Belongs to the SHMT family.</text>
</comment>
<dbReference type="EC" id="2.1.2.1" evidence="5 11"/>
<comment type="cofactor">
    <cofactor evidence="1 11">
        <name>pyridoxal 5'-phosphate</name>
        <dbReference type="ChEBI" id="CHEBI:597326"/>
    </cofactor>
</comment>
<dbReference type="InterPro" id="IPR001623">
    <property type="entry name" value="DnaJ_domain"/>
</dbReference>
<dbReference type="InterPro" id="IPR019798">
    <property type="entry name" value="Ser_HO-MeTrfase_PLP_BS"/>
</dbReference>
<evidence type="ECO:0000259" key="12">
    <source>
        <dbReference type="PROSITE" id="PS50076"/>
    </source>
</evidence>
<dbReference type="InterPro" id="IPR015422">
    <property type="entry name" value="PyrdxlP-dep_Trfase_small"/>
</dbReference>
<dbReference type="InterPro" id="IPR049943">
    <property type="entry name" value="Ser_HO-MeTrfase-like"/>
</dbReference>
<dbReference type="InterPro" id="IPR001085">
    <property type="entry name" value="Ser_HO-MeTrfase"/>
</dbReference>
<dbReference type="Gene3D" id="1.10.287.110">
    <property type="entry name" value="DnaJ domain"/>
    <property type="match status" value="1"/>
</dbReference>
<reference evidence="13" key="1">
    <citation type="submission" date="2022-01" db="UniProtKB">
        <authorList>
            <consortium name="EnsemblMetazoa"/>
        </authorList>
    </citation>
    <scope>IDENTIFICATION</scope>
</reference>
<keyword evidence="7" id="KW-0597">Phosphoprotein</keyword>
<dbReference type="OrthoDB" id="10265628at2759"/>
<protein>
    <recommendedName>
        <fullName evidence="6 11">Serine hydroxymethyltransferase</fullName>
        <ecNumber evidence="5 11">2.1.2.1</ecNumber>
    </recommendedName>
</protein>
<dbReference type="CDD" id="cd00378">
    <property type="entry name" value="SHMT"/>
    <property type="match status" value="1"/>
</dbReference>
<accession>A0A8I6R8Q0</accession>
<dbReference type="InterPro" id="IPR039429">
    <property type="entry name" value="SHMT-like_dom"/>
</dbReference>
<dbReference type="NCBIfam" id="NF000586">
    <property type="entry name" value="PRK00011.1"/>
    <property type="match status" value="1"/>
</dbReference>
<comment type="pathway">
    <text evidence="3 11">One-carbon metabolism; tetrahydrofolate interconversion.</text>
</comment>
<dbReference type="InterPro" id="IPR015424">
    <property type="entry name" value="PyrdxlP-dep_Trfase"/>
</dbReference>
<evidence type="ECO:0000313" key="14">
    <source>
        <dbReference type="Proteomes" id="UP000494040"/>
    </source>
</evidence>
<dbReference type="GO" id="GO:0030170">
    <property type="term" value="F:pyridoxal phosphate binding"/>
    <property type="evidence" value="ECO:0007669"/>
    <property type="project" value="InterPro"/>
</dbReference>
<evidence type="ECO:0000313" key="13">
    <source>
        <dbReference type="EnsemblMetazoa" id="XP_014241062.1"/>
    </source>
</evidence>
<dbReference type="CDD" id="cd06257">
    <property type="entry name" value="DnaJ"/>
    <property type="match status" value="1"/>
</dbReference>
<dbReference type="PANTHER" id="PTHR11680:SF59">
    <property type="entry name" value="SERINE HYDROXYMETHYLTRANSFERASE, CYTOSOLIC"/>
    <property type="match status" value="1"/>
</dbReference>
<keyword evidence="8 11" id="KW-0554">One-carbon metabolism</keyword>
<dbReference type="FunFam" id="1.10.287.110:FF:000035">
    <property type="entry name" value="DnaJ homolog subfamily C member 9"/>
    <property type="match status" value="1"/>
</dbReference>
<dbReference type="SMART" id="SM00271">
    <property type="entry name" value="DnaJ"/>
    <property type="match status" value="1"/>
</dbReference>
<dbReference type="PROSITE" id="PS00096">
    <property type="entry name" value="SHMT"/>
    <property type="match status" value="1"/>
</dbReference>
<dbReference type="Proteomes" id="UP000494040">
    <property type="component" value="Unassembled WGS sequence"/>
</dbReference>
<dbReference type="FunFam" id="3.40.640.10:FF:000097">
    <property type="entry name" value="Serine hydroxymethyltransferase"/>
    <property type="match status" value="1"/>
</dbReference>
<dbReference type="InterPro" id="IPR018253">
    <property type="entry name" value="DnaJ_domain_CS"/>
</dbReference>
<dbReference type="GO" id="GO:0019264">
    <property type="term" value="P:glycine biosynthetic process from serine"/>
    <property type="evidence" value="ECO:0007669"/>
    <property type="project" value="InterPro"/>
</dbReference>
<gene>
    <name evidence="13" type="primary">106661863</name>
</gene>